<evidence type="ECO:0000313" key="2">
    <source>
        <dbReference type="Proteomes" id="UP000017981"/>
    </source>
</evidence>
<evidence type="ECO:0000313" key="1">
    <source>
        <dbReference type="EMBL" id="CCQ56599.1"/>
    </source>
</evidence>
<sequence length="38" mass="4362">MFLEMLPTKKIREVLPSLIQVIPSFENRANDLTFSILG</sequence>
<reference evidence="1 2" key="2">
    <citation type="submission" date="2013-09" db="EMBL/GenBank/DDBJ databases">
        <title>Whole genome comparison of six Crocosphaera watsonii strains with differing phenotypes.</title>
        <authorList>
            <person name="Bench S.R."/>
            <person name="Heller P."/>
            <person name="Frank I."/>
            <person name="Arciniega M."/>
            <person name="Shilova I.N."/>
            <person name="Zehr J.P."/>
        </authorList>
    </citation>
    <scope>NUCLEOTIDE SEQUENCE [LARGE SCALE GENOMIC DNA]</scope>
    <source>
        <strain evidence="1 2">WH 0005</strain>
    </source>
</reference>
<dbReference type="EMBL" id="CAQL01000654">
    <property type="protein sequence ID" value="CCQ56599.1"/>
    <property type="molecule type" value="Genomic_DNA"/>
</dbReference>
<comment type="caution">
    <text evidence="1">The sequence shown here is derived from an EMBL/GenBank/DDBJ whole genome shotgun (WGS) entry which is preliminary data.</text>
</comment>
<accession>T2IUK8</accession>
<gene>
    <name evidence="1" type="ORF">CWATWH0005_4552</name>
</gene>
<dbReference type="AlphaFoldDB" id="T2IUK8"/>
<proteinExistence type="predicted"/>
<organism evidence="1 2">
    <name type="scientific">Crocosphaera watsonii WH 0005</name>
    <dbReference type="NCBI Taxonomy" id="423472"/>
    <lineage>
        <taxon>Bacteria</taxon>
        <taxon>Bacillati</taxon>
        <taxon>Cyanobacteriota</taxon>
        <taxon>Cyanophyceae</taxon>
        <taxon>Oscillatoriophycideae</taxon>
        <taxon>Chroococcales</taxon>
        <taxon>Aphanothecaceae</taxon>
        <taxon>Crocosphaera</taxon>
    </lineage>
</organism>
<reference evidence="1 2" key="1">
    <citation type="submission" date="2013-01" db="EMBL/GenBank/DDBJ databases">
        <authorList>
            <person name="Bench S."/>
        </authorList>
    </citation>
    <scope>NUCLEOTIDE SEQUENCE [LARGE SCALE GENOMIC DNA]</scope>
    <source>
        <strain evidence="1 2">WH 0005</strain>
    </source>
</reference>
<name>T2IUK8_CROWT</name>
<dbReference type="Proteomes" id="UP000017981">
    <property type="component" value="Unassembled WGS sequence"/>
</dbReference>
<protein>
    <submittedName>
        <fullName evidence="1">Uncharacterized protein</fullName>
    </submittedName>
</protein>